<feature type="transmembrane region" description="Helical" evidence="9">
    <location>
        <begin position="18"/>
        <end position="40"/>
    </location>
</feature>
<dbReference type="PANTHER" id="PTHR45453:SF1">
    <property type="entry name" value="PHOSPHATE REGULON SENSOR PROTEIN PHOR"/>
    <property type="match status" value="1"/>
</dbReference>
<proteinExistence type="predicted"/>
<dbReference type="Proteomes" id="UP000463388">
    <property type="component" value="Unassembled WGS sequence"/>
</dbReference>
<organism evidence="11 12">
    <name type="scientific">Adlercreutzia mucosicola</name>
    <dbReference type="NCBI Taxonomy" id="580026"/>
    <lineage>
        <taxon>Bacteria</taxon>
        <taxon>Bacillati</taxon>
        <taxon>Actinomycetota</taxon>
        <taxon>Coriobacteriia</taxon>
        <taxon>Eggerthellales</taxon>
        <taxon>Eggerthellaceae</taxon>
        <taxon>Adlercreutzia</taxon>
    </lineage>
</organism>
<comment type="caution">
    <text evidence="11">The sequence shown here is derived from an EMBL/GenBank/DDBJ whole genome shotgun (WGS) entry which is preliminary data.</text>
</comment>
<dbReference type="InterPro" id="IPR005467">
    <property type="entry name" value="His_kinase_dom"/>
</dbReference>
<keyword evidence="12" id="KW-1185">Reference proteome</keyword>
<evidence type="ECO:0000256" key="9">
    <source>
        <dbReference type="SAM" id="Phobius"/>
    </source>
</evidence>
<accession>A0A6N8JQV2</accession>
<evidence type="ECO:0000256" key="1">
    <source>
        <dbReference type="ARBA" id="ARBA00000085"/>
    </source>
</evidence>
<dbReference type="CDD" id="cd00082">
    <property type="entry name" value="HisKA"/>
    <property type="match status" value="1"/>
</dbReference>
<dbReference type="InterPro" id="IPR036890">
    <property type="entry name" value="HATPase_C_sf"/>
</dbReference>
<dbReference type="Pfam" id="PF02518">
    <property type="entry name" value="HATPase_c"/>
    <property type="match status" value="1"/>
</dbReference>
<dbReference type="AlphaFoldDB" id="A0A6N8JQV2"/>
<dbReference type="SMART" id="SM00388">
    <property type="entry name" value="HisKA"/>
    <property type="match status" value="1"/>
</dbReference>
<dbReference type="EMBL" id="WSRR01000014">
    <property type="protein sequence ID" value="MVX61146.1"/>
    <property type="molecule type" value="Genomic_DNA"/>
</dbReference>
<dbReference type="Gene3D" id="1.10.287.130">
    <property type="match status" value="1"/>
</dbReference>
<evidence type="ECO:0000256" key="2">
    <source>
        <dbReference type="ARBA" id="ARBA00004236"/>
    </source>
</evidence>
<keyword evidence="9" id="KW-0472">Membrane</keyword>
<dbReference type="GO" id="GO:0016036">
    <property type="term" value="P:cellular response to phosphate starvation"/>
    <property type="evidence" value="ECO:0007669"/>
    <property type="project" value="TreeGrafter"/>
</dbReference>
<dbReference type="GO" id="GO:0000155">
    <property type="term" value="F:phosphorelay sensor kinase activity"/>
    <property type="evidence" value="ECO:0007669"/>
    <property type="project" value="InterPro"/>
</dbReference>
<dbReference type="EC" id="2.7.13.3" evidence="3"/>
<dbReference type="Pfam" id="PF00512">
    <property type="entry name" value="HisKA"/>
    <property type="match status" value="1"/>
</dbReference>
<protein>
    <recommendedName>
        <fullName evidence="8">Sensor-like histidine kinase SenX3</fullName>
        <ecNumber evidence="3">2.7.13.3</ecNumber>
    </recommendedName>
</protein>
<sequence length="328" mass="34508">MVGGCGGVVLGGSAKEGAVIWLDVLAATVTLVSLGVAVAMERQMREMARNLATRGQSARPLTLRFPTGAARELAREASELIDEAYEVRRGAAEERRVLQENLASFSHDVRTPLAGAQGYLQLYTVAGTAAERDECVAAAVERLGAMRGLVDALFEYAKADDGGLELVREPVNVADVVAACAAERYPSFAERRWQPDISLDEDVVAFTDREALARIVGNLLGNALRHGAAAPRVALRRSTGKGEGGREEFALSVANEAEGLEDIEAGRLFERFYRGDAARRAGGSGLGLAIAASLADALGLSLRAAIDGDTFTVTLSGPLAAPGDQNNV</sequence>
<dbReference type="SUPFAM" id="SSF47384">
    <property type="entry name" value="Homodimeric domain of signal transducing histidine kinase"/>
    <property type="match status" value="1"/>
</dbReference>
<dbReference type="InterPro" id="IPR003594">
    <property type="entry name" value="HATPase_dom"/>
</dbReference>
<dbReference type="InterPro" id="IPR003661">
    <property type="entry name" value="HisK_dim/P_dom"/>
</dbReference>
<gene>
    <name evidence="11" type="ORF">GKZ27_06730</name>
</gene>
<evidence type="ECO:0000313" key="12">
    <source>
        <dbReference type="Proteomes" id="UP000463388"/>
    </source>
</evidence>
<evidence type="ECO:0000256" key="5">
    <source>
        <dbReference type="ARBA" id="ARBA00022679"/>
    </source>
</evidence>
<dbReference type="SMART" id="SM00387">
    <property type="entry name" value="HATPase_c"/>
    <property type="match status" value="1"/>
</dbReference>
<comment type="subcellular location">
    <subcellularLocation>
        <location evidence="2">Cell membrane</location>
    </subcellularLocation>
</comment>
<dbReference type="InterPro" id="IPR050351">
    <property type="entry name" value="BphY/WalK/GraS-like"/>
</dbReference>
<keyword evidence="9" id="KW-0812">Transmembrane</keyword>
<evidence type="ECO:0000256" key="8">
    <source>
        <dbReference type="ARBA" id="ARBA00039401"/>
    </source>
</evidence>
<evidence type="ECO:0000313" key="11">
    <source>
        <dbReference type="EMBL" id="MVX61146.1"/>
    </source>
</evidence>
<evidence type="ECO:0000256" key="3">
    <source>
        <dbReference type="ARBA" id="ARBA00012438"/>
    </source>
</evidence>
<keyword evidence="9" id="KW-1133">Transmembrane helix</keyword>
<dbReference type="SUPFAM" id="SSF55874">
    <property type="entry name" value="ATPase domain of HSP90 chaperone/DNA topoisomerase II/histidine kinase"/>
    <property type="match status" value="1"/>
</dbReference>
<dbReference type="GO" id="GO:0005886">
    <property type="term" value="C:plasma membrane"/>
    <property type="evidence" value="ECO:0007669"/>
    <property type="project" value="UniProtKB-SubCell"/>
</dbReference>
<keyword evidence="6 11" id="KW-0418">Kinase</keyword>
<evidence type="ECO:0000259" key="10">
    <source>
        <dbReference type="PROSITE" id="PS50109"/>
    </source>
</evidence>
<dbReference type="PANTHER" id="PTHR45453">
    <property type="entry name" value="PHOSPHATE REGULON SENSOR PROTEIN PHOR"/>
    <property type="match status" value="1"/>
</dbReference>
<dbReference type="GO" id="GO:0004721">
    <property type="term" value="F:phosphoprotein phosphatase activity"/>
    <property type="evidence" value="ECO:0007669"/>
    <property type="project" value="TreeGrafter"/>
</dbReference>
<evidence type="ECO:0000256" key="6">
    <source>
        <dbReference type="ARBA" id="ARBA00022777"/>
    </source>
</evidence>
<keyword evidence="5" id="KW-0808">Transferase</keyword>
<reference evidence="11 12" key="1">
    <citation type="submission" date="2019-12" db="EMBL/GenBank/DDBJ databases">
        <title>Microbes associate with the intestines of laboratory mice.</title>
        <authorList>
            <person name="Navarre W."/>
            <person name="Wong E."/>
        </authorList>
    </citation>
    <scope>NUCLEOTIDE SEQUENCE [LARGE SCALE GENOMIC DNA]</scope>
    <source>
        <strain evidence="11 12">NM66_B29</strain>
    </source>
</reference>
<dbReference type="InterPro" id="IPR036097">
    <property type="entry name" value="HisK_dim/P_sf"/>
</dbReference>
<evidence type="ECO:0000256" key="4">
    <source>
        <dbReference type="ARBA" id="ARBA00022553"/>
    </source>
</evidence>
<keyword evidence="4" id="KW-0597">Phosphoprotein</keyword>
<dbReference type="CDD" id="cd00075">
    <property type="entry name" value="HATPase"/>
    <property type="match status" value="1"/>
</dbReference>
<evidence type="ECO:0000256" key="7">
    <source>
        <dbReference type="ARBA" id="ARBA00023012"/>
    </source>
</evidence>
<name>A0A6N8JQV2_9ACTN</name>
<comment type="catalytic activity">
    <reaction evidence="1">
        <text>ATP + protein L-histidine = ADP + protein N-phospho-L-histidine.</text>
        <dbReference type="EC" id="2.7.13.3"/>
    </reaction>
</comment>
<keyword evidence="7" id="KW-0902">Two-component regulatory system</keyword>
<dbReference type="PROSITE" id="PS50109">
    <property type="entry name" value="HIS_KIN"/>
    <property type="match status" value="1"/>
</dbReference>
<feature type="domain" description="Histidine kinase" evidence="10">
    <location>
        <begin position="104"/>
        <end position="321"/>
    </location>
</feature>
<dbReference type="Gene3D" id="3.30.565.10">
    <property type="entry name" value="Histidine kinase-like ATPase, C-terminal domain"/>
    <property type="match status" value="1"/>
</dbReference>